<name>M1V9K1_CYAM1</name>
<keyword evidence="2" id="KW-1185">Reference proteome</keyword>
<protein>
    <submittedName>
        <fullName evidence="1">Uncharacterized protein</fullName>
    </submittedName>
</protein>
<organism evidence="1 2">
    <name type="scientific">Cyanidioschyzon merolae (strain NIES-3377 / 10D)</name>
    <name type="common">Unicellular red alga</name>
    <dbReference type="NCBI Taxonomy" id="280699"/>
    <lineage>
        <taxon>Eukaryota</taxon>
        <taxon>Rhodophyta</taxon>
        <taxon>Bangiophyceae</taxon>
        <taxon>Cyanidiales</taxon>
        <taxon>Cyanidiaceae</taxon>
        <taxon>Cyanidioschyzon</taxon>
    </lineage>
</organism>
<dbReference type="AlphaFoldDB" id="M1V9K1"/>
<evidence type="ECO:0000313" key="1">
    <source>
        <dbReference type="EMBL" id="BAM81574.1"/>
    </source>
</evidence>
<dbReference type="GeneID" id="16995693"/>
<dbReference type="KEGG" id="cme:CYME_CMO225C"/>
<proteinExistence type="predicted"/>
<dbReference type="OrthoDB" id="10358172at2759"/>
<reference evidence="1 2" key="2">
    <citation type="journal article" date="2007" name="BMC Biol.">
        <title>A 100%-complete sequence reveals unusually simple genomic features in the hot-spring red alga Cyanidioschyzon merolae.</title>
        <authorList>
            <person name="Nozaki H."/>
            <person name="Takano H."/>
            <person name="Misumi O."/>
            <person name="Terasawa K."/>
            <person name="Matsuzaki M."/>
            <person name="Maruyama S."/>
            <person name="Nishida K."/>
            <person name="Yagisawa F."/>
            <person name="Yoshida Y."/>
            <person name="Fujiwara T."/>
            <person name="Takio S."/>
            <person name="Tamura K."/>
            <person name="Chung S.J."/>
            <person name="Nakamura S."/>
            <person name="Kuroiwa H."/>
            <person name="Tanaka K."/>
            <person name="Sato N."/>
            <person name="Kuroiwa T."/>
        </authorList>
    </citation>
    <scope>NUCLEOTIDE SEQUENCE [LARGE SCALE GENOMIC DNA]</scope>
    <source>
        <strain evidence="1 2">10D</strain>
    </source>
</reference>
<dbReference type="EMBL" id="AP006497">
    <property type="protein sequence ID" value="BAM81574.1"/>
    <property type="molecule type" value="Genomic_DNA"/>
</dbReference>
<dbReference type="Proteomes" id="UP000007014">
    <property type="component" value="Chromosome 15"/>
</dbReference>
<sequence>MPYAFLQEIRSLWTADVEGDNPFQASLVPLPSRSSGLRYEHTVLPASALNEVQLGSIDGTLRRATNVSRSSGTVSLRDQGSMRTSAMAPFSVRSAHAGEARAATSLQRTLQRSERAVKGALVDYSDSVLAVSTNGLLTPCYVRRLEGPNALSIGGESLLAYRRYGELDSSVTLLGPLRGRPRPFIQFGAMRRSDEEYGADARIGVECLLHWSRRKGGESREEAQARRFSRQVDEKIDSLGFRARGLVVHASAGTFMDGKGKYDPVFSLAMGLAFSR</sequence>
<evidence type="ECO:0000313" key="2">
    <source>
        <dbReference type="Proteomes" id="UP000007014"/>
    </source>
</evidence>
<dbReference type="RefSeq" id="XP_005537610.1">
    <property type="nucleotide sequence ID" value="XM_005537553.1"/>
</dbReference>
<gene>
    <name evidence="1" type="ORF">CYME_CMO225C</name>
</gene>
<accession>M1V9K1</accession>
<reference evidence="1 2" key="1">
    <citation type="journal article" date="2004" name="Nature">
        <title>Genome sequence of the ultrasmall unicellular red alga Cyanidioschyzon merolae 10D.</title>
        <authorList>
            <person name="Matsuzaki M."/>
            <person name="Misumi O."/>
            <person name="Shin-i T."/>
            <person name="Maruyama S."/>
            <person name="Takahara M."/>
            <person name="Miyagishima S."/>
            <person name="Mori T."/>
            <person name="Nishida K."/>
            <person name="Yagisawa F."/>
            <person name="Nishida K."/>
            <person name="Yoshida Y."/>
            <person name="Nishimura Y."/>
            <person name="Nakao S."/>
            <person name="Kobayashi T."/>
            <person name="Momoyama Y."/>
            <person name="Higashiyama T."/>
            <person name="Minoda A."/>
            <person name="Sano M."/>
            <person name="Nomoto H."/>
            <person name="Oishi K."/>
            <person name="Hayashi H."/>
            <person name="Ohta F."/>
            <person name="Nishizaka S."/>
            <person name="Haga S."/>
            <person name="Miura S."/>
            <person name="Morishita T."/>
            <person name="Kabeya Y."/>
            <person name="Terasawa K."/>
            <person name="Suzuki Y."/>
            <person name="Ishii Y."/>
            <person name="Asakawa S."/>
            <person name="Takano H."/>
            <person name="Ohta N."/>
            <person name="Kuroiwa H."/>
            <person name="Tanaka K."/>
            <person name="Shimizu N."/>
            <person name="Sugano S."/>
            <person name="Sato N."/>
            <person name="Nozaki H."/>
            <person name="Ogasawara N."/>
            <person name="Kohara Y."/>
            <person name="Kuroiwa T."/>
        </authorList>
    </citation>
    <scope>NUCLEOTIDE SEQUENCE [LARGE SCALE GENOMIC DNA]</scope>
    <source>
        <strain evidence="1 2">10D</strain>
    </source>
</reference>